<protein>
    <recommendedName>
        <fullName evidence="4">DUF4012 domain-containing protein</fullName>
    </recommendedName>
</protein>
<dbReference type="EMBL" id="JAVDWH010000001">
    <property type="protein sequence ID" value="MDR7085941.1"/>
    <property type="molecule type" value="Genomic_DNA"/>
</dbReference>
<organism evidence="2 3">
    <name type="scientific">Aeromicrobium panaciterrae</name>
    <dbReference type="NCBI Taxonomy" id="363861"/>
    <lineage>
        <taxon>Bacteria</taxon>
        <taxon>Bacillati</taxon>
        <taxon>Actinomycetota</taxon>
        <taxon>Actinomycetes</taxon>
        <taxon>Propionibacteriales</taxon>
        <taxon>Nocardioidaceae</taxon>
        <taxon>Aeromicrobium</taxon>
    </lineage>
</organism>
<keyword evidence="3" id="KW-1185">Reference proteome</keyword>
<dbReference type="Pfam" id="PF13196">
    <property type="entry name" value="DUF4012"/>
    <property type="match status" value="1"/>
</dbReference>
<evidence type="ECO:0008006" key="4">
    <source>
        <dbReference type="Google" id="ProtNLM"/>
    </source>
</evidence>
<feature type="region of interest" description="Disordered" evidence="1">
    <location>
        <begin position="480"/>
        <end position="506"/>
    </location>
</feature>
<evidence type="ECO:0000313" key="3">
    <source>
        <dbReference type="Proteomes" id="UP001257739"/>
    </source>
</evidence>
<name>A0ABU1UL84_9ACTN</name>
<accession>A0ABU1UL84</accession>
<evidence type="ECO:0000313" key="2">
    <source>
        <dbReference type="EMBL" id="MDR7085941.1"/>
    </source>
</evidence>
<comment type="caution">
    <text evidence="2">The sequence shown here is derived from an EMBL/GenBank/DDBJ whole genome shotgun (WGS) entry which is preliminary data.</text>
</comment>
<reference evidence="2 3" key="1">
    <citation type="submission" date="2023-07" db="EMBL/GenBank/DDBJ databases">
        <title>Sorghum-associated microbial communities from plants grown in Nebraska, USA.</title>
        <authorList>
            <person name="Schachtman D."/>
        </authorList>
    </citation>
    <scope>NUCLEOTIDE SEQUENCE [LARGE SCALE GENOMIC DNA]</scope>
    <source>
        <strain evidence="2 3">BE248</strain>
    </source>
</reference>
<gene>
    <name evidence="2" type="ORF">J2X11_000780</name>
</gene>
<dbReference type="Proteomes" id="UP001257739">
    <property type="component" value="Unassembled WGS sequence"/>
</dbReference>
<sequence>MSQSAYRSRKHRPWYRKITRAHFGWAFAGLLTAVLILFGWQAARASSALRLAANQAQVLQNQIIAGDDVAAKTTMAALADSADRAKSSTDGVLWRLGAKVPFFGKNVSAVQDVSVAIDTIAREALPPVVDLSSKINLNTYSPHDGKVDINAIEEIGPSVSDASDAIAKANKQIRDINAGSLLVPLRGPVSSIQAKVGEARNASKSATLAARLLPSMLGKDETRRYLLLIQSNAEIRATGGIAGSYAILTAKQGKLSMGFQGAIQDLLPFEEPVVPMTEDEKDVFSSALVTDLRNANLTPDFPRTAQITRAMVKKGLNKNVDGVISVDPVAMSFILAGTGPVKLKNGAALTPENAVEVLLNAIYRFYPDSTRQNDTFEYAARKVFNVVKSGRGESRLVISGMVKGASENRIMVWSSHKDEQRLIAPSDLSGAFLGDDGKTPRVGLYFSDAAATKMEYYLNYSTRVTATKCLEDNIQELTSTTQVTSNAPSDAKDLPESVTGNGSATPKGTMSLNLRFYSPFGGGFTEVRVNNKKQTVYGDTFKGRNVTRVTLQVKPGETISVTTAMISGPNQPGDVIFSTTPGIVSARNDVVTPSACK</sequence>
<evidence type="ECO:0000256" key="1">
    <source>
        <dbReference type="SAM" id="MobiDB-lite"/>
    </source>
</evidence>
<dbReference type="RefSeq" id="WP_309966986.1">
    <property type="nucleotide sequence ID" value="NZ_JAVDWH010000001.1"/>
</dbReference>
<dbReference type="InterPro" id="IPR025101">
    <property type="entry name" value="DUF4012"/>
</dbReference>
<proteinExistence type="predicted"/>